<evidence type="ECO:0000256" key="1">
    <source>
        <dbReference type="ARBA" id="ARBA00004255"/>
    </source>
</evidence>
<protein>
    <recommendedName>
        <fullName evidence="10">Coatomer subunit beta</fullName>
    </recommendedName>
    <alternativeName>
        <fullName evidence="10">Beta-coat protein</fullName>
    </alternativeName>
</protein>
<gene>
    <name evidence="15" type="ORF">F5050DRAFT_1796797</name>
</gene>
<dbReference type="Proteomes" id="UP001163828">
    <property type="component" value="Unassembled WGS sequence"/>
</dbReference>
<reference evidence="15" key="1">
    <citation type="submission" date="2022-08" db="EMBL/GenBank/DDBJ databases">
        <authorList>
            <consortium name="DOE Joint Genome Institute"/>
            <person name="Min B."/>
            <person name="Riley R."/>
            <person name="Sierra-Patev S."/>
            <person name="Naranjo-Ortiz M."/>
            <person name="Looney B."/>
            <person name="Konkel Z."/>
            <person name="Slot J.C."/>
            <person name="Sakamoto Y."/>
            <person name="Steenwyk J.L."/>
            <person name="Rokas A."/>
            <person name="Carro J."/>
            <person name="Camarero S."/>
            <person name="Ferreira P."/>
            <person name="Molpeceres G."/>
            <person name="Ruiz-Duenas F.J."/>
            <person name="Serrano A."/>
            <person name="Henrissat B."/>
            <person name="Drula E."/>
            <person name="Hughes K.W."/>
            <person name="Mata J.L."/>
            <person name="Ishikawa N.K."/>
            <person name="Vargas-Isla R."/>
            <person name="Ushijima S."/>
            <person name="Smith C.A."/>
            <person name="Ahrendt S."/>
            <person name="Andreopoulos W."/>
            <person name="He G."/>
            <person name="Labutti K."/>
            <person name="Lipzen A."/>
            <person name="Ng V."/>
            <person name="Sandor L."/>
            <person name="Barry K."/>
            <person name="Martinez A.T."/>
            <person name="Xiao Y."/>
            <person name="Gibbons J.G."/>
            <person name="Terashima K."/>
            <person name="Hibbett D.S."/>
            <person name="Grigoriev I.V."/>
        </authorList>
    </citation>
    <scope>NUCLEOTIDE SEQUENCE</scope>
    <source>
        <strain evidence="15">TFB10827</strain>
    </source>
</reference>
<dbReference type="Pfam" id="PF01602">
    <property type="entry name" value="Adaptin_N"/>
    <property type="match status" value="1"/>
</dbReference>
<dbReference type="InterPro" id="IPR002553">
    <property type="entry name" value="Clathrin/coatomer_adapt-like_N"/>
</dbReference>
<dbReference type="InterPro" id="IPR011989">
    <property type="entry name" value="ARM-like"/>
</dbReference>
<evidence type="ECO:0000256" key="3">
    <source>
        <dbReference type="ARBA" id="ARBA00022490"/>
    </source>
</evidence>
<dbReference type="InterPro" id="IPR016460">
    <property type="entry name" value="COPB1"/>
</dbReference>
<evidence type="ECO:0000256" key="8">
    <source>
        <dbReference type="ARBA" id="ARBA00023136"/>
    </source>
</evidence>
<evidence type="ECO:0000256" key="5">
    <source>
        <dbReference type="ARBA" id="ARBA00022892"/>
    </source>
</evidence>
<comment type="subcellular location">
    <subcellularLocation>
        <location evidence="10">Cytoplasm</location>
    </subcellularLocation>
    <subcellularLocation>
        <location evidence="1 10">Golgi apparatus membrane</location>
        <topology evidence="1 10">Peripheral membrane protein</topology>
        <orientation evidence="1 10">Cytoplasmic side</orientation>
    </subcellularLocation>
    <subcellularLocation>
        <location evidence="10">Cytoplasmic vesicle</location>
        <location evidence="10">COPI-coated vesicle membrane</location>
        <topology evidence="10">Peripheral membrane protein</topology>
        <orientation evidence="10">Cytoplasmic side</orientation>
    </subcellularLocation>
</comment>
<feature type="domain" description="Coatomer beta subunit C-terminal" evidence="13">
    <location>
        <begin position="658"/>
        <end position="789"/>
    </location>
</feature>
<evidence type="ECO:0000259" key="14">
    <source>
        <dbReference type="Pfam" id="PF14806"/>
    </source>
</evidence>
<keyword evidence="3 10" id="KW-0963">Cytoplasm</keyword>
<dbReference type="InterPro" id="IPR029446">
    <property type="entry name" value="COPB1_appendage_platform_dom"/>
</dbReference>
<accession>A0ABQ8QRD4</accession>
<sequence length="843" mass="94396">MAAAEQPCYTMIFESSAEYPSASELRTALEKGSDDPSLMMPIIQFMMPSRNKQLKKLLHFYWEVCPKYDENGKLKQEMILVVNAIRNDLQHPNEYIRGATLRFLQKIANESELLEPLIPTCRACLEHRHSYVRKNAVFALFSIYRDFEHLIPDASELMSTFLAAETDSTCKRNAFIFLAHCDLRKAVDWVLGNHDNIPTLEEGLQMSVIEVVRSDCKSEPTHRARYIRLVFELLNVSSHAVKYEAATTLTLLTQSPAAVKASASTLISLIIKESDNNVKLIVLDRLKTLRSKHRHILDGLIMDVLQILSNSDMDVRRKAMGIVLNMTSSRNVEEVVQFLKKELLRTQEQAAEFDKASEYRQLLIQSIHITAIKFSEVAASVVLALMEFLGDSGGSSSNVIAFIREVVDKFPHLRSGIFDRLVASLNDIKSGKVFRGVLWILAEAIKQCVEGIRTYDATVPKEAGGGKPKVLADGTYATETAYTAVGPSESRNEKARPPLRSAYRCLIFPLLPLKHLTALILGGDFFTGTVLAATLTKLVLRFEGLCSQQAVSNTLRAQAMLIMTSIIRVGHAKSFPAPGAPLVQIDEDSTERIMNCIQTLSKLTGQAKIDTDHEETIVKEIFLRDTKKAFERMIGAQEKRAAEKREAEVSHKGSAVQVDDLLSFRQFSKKGADQDLDYDEDLGRATGTADAREDFISNLSRISQLTGFSDPIYVETYLSHVFYVDVLLVNQTANTLQNLCLDFATLGDLKIVERPSVYTIAPHGFQSIKATIKVSSTETGVIFGSILWEGPNMSEACVILNDIHIDIMDYIKPAYCNEAQFRSMWTEFEWENRVNVHSTNAIL</sequence>
<dbReference type="Pfam" id="PF07718">
    <property type="entry name" value="Coatamer_beta_C"/>
    <property type="match status" value="1"/>
</dbReference>
<evidence type="ECO:0000313" key="15">
    <source>
        <dbReference type="EMBL" id="KAJ4001084.1"/>
    </source>
</evidence>
<keyword evidence="16" id="KW-1185">Reference proteome</keyword>
<keyword evidence="11" id="KW-0175">Coiled coil</keyword>
<keyword evidence="8 10" id="KW-0472">Membrane</keyword>
<evidence type="ECO:0000256" key="9">
    <source>
        <dbReference type="ARBA" id="ARBA00023329"/>
    </source>
</evidence>
<dbReference type="SUPFAM" id="SSF48371">
    <property type="entry name" value="ARM repeat"/>
    <property type="match status" value="1"/>
</dbReference>
<dbReference type="PIRSF" id="PIRSF005727">
    <property type="entry name" value="Coatomer_beta_subunit"/>
    <property type="match status" value="1"/>
</dbReference>
<evidence type="ECO:0000313" key="16">
    <source>
        <dbReference type="Proteomes" id="UP001163828"/>
    </source>
</evidence>
<keyword evidence="5 10" id="KW-0931">ER-Golgi transport</keyword>
<keyword evidence="6 10" id="KW-0653">Protein transport</keyword>
<name>A0ABQ8QRD4_9AGAR</name>
<evidence type="ECO:0000256" key="6">
    <source>
        <dbReference type="ARBA" id="ARBA00022927"/>
    </source>
</evidence>
<organism evidence="15 16">
    <name type="scientific">Lentinula boryana</name>
    <dbReference type="NCBI Taxonomy" id="40481"/>
    <lineage>
        <taxon>Eukaryota</taxon>
        <taxon>Fungi</taxon>
        <taxon>Dikarya</taxon>
        <taxon>Basidiomycota</taxon>
        <taxon>Agaricomycotina</taxon>
        <taxon>Agaricomycetes</taxon>
        <taxon>Agaricomycetidae</taxon>
        <taxon>Agaricales</taxon>
        <taxon>Marasmiineae</taxon>
        <taxon>Omphalotaceae</taxon>
        <taxon>Lentinula</taxon>
    </lineage>
</organism>
<comment type="function">
    <text evidence="10">The coatomer is a cytosolic protein complex that binds to dilysine motifs and reversibly associates with Golgi non-clathrin-coated vesicles, which further mediate biosynthetic protein transport from the ER, via the Golgi up to the trans Golgi network. Coatomer complex is required for budding from Golgi membranes, and is essential for the retrograde Golgi-to-ER transport of dilysine-tagged proteins.</text>
</comment>
<keyword evidence="4" id="KW-0677">Repeat</keyword>
<evidence type="ECO:0000256" key="4">
    <source>
        <dbReference type="ARBA" id="ARBA00022737"/>
    </source>
</evidence>
<dbReference type="PANTHER" id="PTHR10635">
    <property type="entry name" value="COATOMER SUBUNIT BETA"/>
    <property type="match status" value="1"/>
</dbReference>
<evidence type="ECO:0000256" key="7">
    <source>
        <dbReference type="ARBA" id="ARBA00023034"/>
    </source>
</evidence>
<evidence type="ECO:0000259" key="12">
    <source>
        <dbReference type="Pfam" id="PF01602"/>
    </source>
</evidence>
<dbReference type="InterPro" id="IPR016024">
    <property type="entry name" value="ARM-type_fold"/>
</dbReference>
<dbReference type="EMBL" id="MU790513">
    <property type="protein sequence ID" value="KAJ4001084.1"/>
    <property type="molecule type" value="Genomic_DNA"/>
</dbReference>
<dbReference type="InterPro" id="IPR011710">
    <property type="entry name" value="Coatomer_bsu_C"/>
</dbReference>
<feature type="coiled-coil region" evidence="11">
    <location>
        <begin position="329"/>
        <end position="356"/>
    </location>
</feature>
<feature type="domain" description="Coatomer beta subunit appendage platform" evidence="14">
    <location>
        <begin position="795"/>
        <end position="839"/>
    </location>
</feature>
<evidence type="ECO:0000256" key="11">
    <source>
        <dbReference type="SAM" id="Coils"/>
    </source>
</evidence>
<dbReference type="PANTHER" id="PTHR10635:SF0">
    <property type="entry name" value="COATOMER SUBUNIT BETA"/>
    <property type="match status" value="1"/>
</dbReference>
<evidence type="ECO:0000259" key="13">
    <source>
        <dbReference type="Pfam" id="PF07718"/>
    </source>
</evidence>
<dbReference type="Pfam" id="PF14806">
    <property type="entry name" value="Coatomer_b_Cpla"/>
    <property type="match status" value="1"/>
</dbReference>
<feature type="domain" description="Clathrin/coatomer adaptor adaptin-like N-terminal" evidence="12">
    <location>
        <begin position="31"/>
        <end position="447"/>
    </location>
</feature>
<keyword evidence="7 10" id="KW-0333">Golgi apparatus</keyword>
<evidence type="ECO:0000256" key="10">
    <source>
        <dbReference type="PIRNR" id="PIRNR005727"/>
    </source>
</evidence>
<comment type="caution">
    <text evidence="15">The sequence shown here is derived from an EMBL/GenBank/DDBJ whole genome shotgun (WGS) entry which is preliminary data.</text>
</comment>
<comment type="subunit">
    <text evidence="10">Oligomeric complex that consists of at least the alpha, beta, beta', gamma, delta, epsilon and zeta subunits.</text>
</comment>
<dbReference type="Gene3D" id="1.25.10.10">
    <property type="entry name" value="Leucine-rich Repeat Variant"/>
    <property type="match status" value="1"/>
</dbReference>
<keyword evidence="9 10" id="KW-0968">Cytoplasmic vesicle</keyword>
<evidence type="ECO:0000256" key="2">
    <source>
        <dbReference type="ARBA" id="ARBA00022448"/>
    </source>
</evidence>
<keyword evidence="2 10" id="KW-0813">Transport</keyword>
<proteinExistence type="predicted"/>